<gene>
    <name evidence="2" type="ORF">DRW07_00035</name>
</gene>
<comment type="caution">
    <text evidence="2">The sequence shown here is derived from an EMBL/GenBank/DDBJ whole genome shotgun (WGS) entry which is preliminary data.</text>
</comment>
<evidence type="ECO:0000313" key="2">
    <source>
        <dbReference type="EMBL" id="RPJ67843.1"/>
    </source>
</evidence>
<dbReference type="EMBL" id="RPOK01000001">
    <property type="protein sequence ID" value="RPJ67843.1"/>
    <property type="molecule type" value="Genomic_DNA"/>
</dbReference>
<accession>A0A3N5Y453</accession>
<name>A0A3N5Y453_9ALTE</name>
<evidence type="ECO:0000313" key="3">
    <source>
        <dbReference type="Proteomes" id="UP000275281"/>
    </source>
</evidence>
<proteinExistence type="predicted"/>
<dbReference type="InterPro" id="IPR019734">
    <property type="entry name" value="TPR_rpt"/>
</dbReference>
<dbReference type="SUPFAM" id="SSF48452">
    <property type="entry name" value="TPR-like"/>
    <property type="match status" value="1"/>
</dbReference>
<protein>
    <submittedName>
        <fullName evidence="2">Uncharacterized protein</fullName>
    </submittedName>
</protein>
<organism evidence="2 3">
    <name type="scientific">Alteromonas sediminis</name>
    <dbReference type="NCBI Taxonomy" id="2259342"/>
    <lineage>
        <taxon>Bacteria</taxon>
        <taxon>Pseudomonadati</taxon>
        <taxon>Pseudomonadota</taxon>
        <taxon>Gammaproteobacteria</taxon>
        <taxon>Alteromonadales</taxon>
        <taxon>Alteromonadaceae</taxon>
        <taxon>Alteromonas/Salinimonas group</taxon>
        <taxon>Alteromonas</taxon>
    </lineage>
</organism>
<dbReference type="OrthoDB" id="6254323at2"/>
<dbReference type="SMART" id="SM00028">
    <property type="entry name" value="TPR"/>
    <property type="match status" value="3"/>
</dbReference>
<dbReference type="AlphaFoldDB" id="A0A3N5Y453"/>
<sequence>MVFKIRQPFYIKVFILLVVMMLTGCASKPNSNQVTAYKPTPPPPLRGELPTHLNKSNPEGLFSLNELQRSQFHAFFYDEDNTDIAPHKRLAHYLESQMSSFDYKGRTLKASQAMDEMEGNCLSLAIVTAGLAQSVGLKVQYRRVNTPPIYQRKNNILTLSSHVQTRVFSPNVPPHSDFANIILGSYAVIDYFPSSEYVVGKRVAQKDAIAMYYQNLAAEKMMKNQMQEALAYLYKGLSIAPQNASLLNAVAVVYKRQGFLKDALNVFAYGVEYSGGSLVLFENYAQLLASIGRVEEAEEIADKYSFVDDDNPFVWLDLAAEKEKKGNWRKASAYYRKAVEMGPYLHESHFGLAKSYSALGKEAAALRHMKKATALARYEEEQPLYSKKLVMMKHLHRG</sequence>
<reference evidence="2 3" key="1">
    <citation type="submission" date="2018-11" db="EMBL/GenBank/DDBJ databases">
        <authorList>
            <person name="Ye M.-Q."/>
            <person name="Du Z.-J."/>
        </authorList>
    </citation>
    <scope>NUCLEOTIDE SEQUENCE [LARGE SCALE GENOMIC DNA]</scope>
    <source>
        <strain evidence="2 3">U0105</strain>
    </source>
</reference>
<dbReference type="RefSeq" id="WP_124025846.1">
    <property type="nucleotide sequence ID" value="NZ_JBHRSN010000005.1"/>
</dbReference>
<dbReference type="PROSITE" id="PS51257">
    <property type="entry name" value="PROKAR_LIPOPROTEIN"/>
    <property type="match status" value="1"/>
</dbReference>
<evidence type="ECO:0000256" key="1">
    <source>
        <dbReference type="PROSITE-ProRule" id="PRU00339"/>
    </source>
</evidence>
<dbReference type="PROSITE" id="PS50005">
    <property type="entry name" value="TPR"/>
    <property type="match status" value="2"/>
</dbReference>
<feature type="repeat" description="TPR" evidence="1">
    <location>
        <begin position="210"/>
        <end position="243"/>
    </location>
</feature>
<dbReference type="Gene3D" id="1.25.40.10">
    <property type="entry name" value="Tetratricopeptide repeat domain"/>
    <property type="match status" value="1"/>
</dbReference>
<keyword evidence="1" id="KW-0802">TPR repeat</keyword>
<keyword evidence="3" id="KW-1185">Reference proteome</keyword>
<dbReference type="InterPro" id="IPR011990">
    <property type="entry name" value="TPR-like_helical_dom_sf"/>
</dbReference>
<feature type="repeat" description="TPR" evidence="1">
    <location>
        <begin position="312"/>
        <end position="345"/>
    </location>
</feature>
<dbReference type="Proteomes" id="UP000275281">
    <property type="component" value="Unassembled WGS sequence"/>
</dbReference>